<organism evidence="1">
    <name type="scientific">marine sediment metagenome</name>
    <dbReference type="NCBI Taxonomy" id="412755"/>
    <lineage>
        <taxon>unclassified sequences</taxon>
        <taxon>metagenomes</taxon>
        <taxon>ecological metagenomes</taxon>
    </lineage>
</organism>
<gene>
    <name evidence="1" type="ORF">LCGC14_2052510</name>
</gene>
<comment type="caution">
    <text evidence="1">The sequence shown here is derived from an EMBL/GenBank/DDBJ whole genome shotgun (WGS) entry which is preliminary data.</text>
</comment>
<dbReference type="AlphaFoldDB" id="A0A0F9ENJ5"/>
<name>A0A0F9ENJ5_9ZZZZ</name>
<proteinExistence type="predicted"/>
<protein>
    <submittedName>
        <fullName evidence="1">Uncharacterized protein</fullName>
    </submittedName>
</protein>
<feature type="non-terminal residue" evidence="1">
    <location>
        <position position="1"/>
    </location>
</feature>
<dbReference type="EMBL" id="LAZR01024281">
    <property type="protein sequence ID" value="KKL75678.1"/>
    <property type="molecule type" value="Genomic_DNA"/>
</dbReference>
<accession>A0A0F9ENJ5</accession>
<evidence type="ECO:0000313" key="1">
    <source>
        <dbReference type="EMBL" id="KKL75678.1"/>
    </source>
</evidence>
<reference evidence="1" key="1">
    <citation type="journal article" date="2015" name="Nature">
        <title>Complex archaea that bridge the gap between prokaryotes and eukaryotes.</title>
        <authorList>
            <person name="Spang A."/>
            <person name="Saw J.H."/>
            <person name="Jorgensen S.L."/>
            <person name="Zaremba-Niedzwiedzka K."/>
            <person name="Martijn J."/>
            <person name="Lind A.E."/>
            <person name="van Eijk R."/>
            <person name="Schleper C."/>
            <person name="Guy L."/>
            <person name="Ettema T.J."/>
        </authorList>
    </citation>
    <scope>NUCLEOTIDE SEQUENCE</scope>
</reference>
<sequence length="244" mass="24871">GGDEISVTALSGLLADDQHVLDAEVIAAAIDKTIQTTKGDILSATGASTPVRVGVGANDTVLTADSAQASGVKWATAGGGVDTSGTPVATDYARFTDADTIEGRDKAQMLGDINVADGADVTGSNPPQAHGHLTVTKTQVFTGNAPTSWTDLDLSATIGAQQTLVILSILYRENSQILGVRANGDTDEHYGSGASGASNFLTSTADIFRALIVTTDSAGIMEWKAAAATANTLIYVLAYIKVGV</sequence>